<proteinExistence type="predicted"/>
<evidence type="ECO:0000313" key="1">
    <source>
        <dbReference type="EMBL" id="GBM46560.1"/>
    </source>
</evidence>
<sequence length="113" mass="12844">MQEIARYIRCNVIKHFCYSGTLQYLLTVCKVHVFKFLNRKKPSSRPALASGYYMNDRPPQLHLDCGSCIIAPITNGSCDEPSHFTGVRPAIRDGPKLPHRHYCIHQGSEDLLT</sequence>
<accession>A0A4Y2FYL6</accession>
<keyword evidence="2" id="KW-1185">Reference proteome</keyword>
<dbReference type="AlphaFoldDB" id="A0A4Y2FYL6"/>
<dbReference type="EMBL" id="BGPR01001142">
    <property type="protein sequence ID" value="GBM46560.1"/>
    <property type="molecule type" value="Genomic_DNA"/>
</dbReference>
<protein>
    <submittedName>
        <fullName evidence="1">Uncharacterized protein</fullName>
    </submittedName>
</protein>
<comment type="caution">
    <text evidence="1">The sequence shown here is derived from an EMBL/GenBank/DDBJ whole genome shotgun (WGS) entry which is preliminary data.</text>
</comment>
<reference evidence="1 2" key="1">
    <citation type="journal article" date="2019" name="Sci. Rep.">
        <title>Orb-weaving spider Araneus ventricosus genome elucidates the spidroin gene catalogue.</title>
        <authorList>
            <person name="Kono N."/>
            <person name="Nakamura H."/>
            <person name="Ohtoshi R."/>
            <person name="Moran D.A.P."/>
            <person name="Shinohara A."/>
            <person name="Yoshida Y."/>
            <person name="Fujiwara M."/>
            <person name="Mori M."/>
            <person name="Tomita M."/>
            <person name="Arakawa K."/>
        </authorList>
    </citation>
    <scope>NUCLEOTIDE SEQUENCE [LARGE SCALE GENOMIC DNA]</scope>
</reference>
<name>A0A4Y2FYL6_ARAVE</name>
<organism evidence="1 2">
    <name type="scientific">Araneus ventricosus</name>
    <name type="common">Orbweaver spider</name>
    <name type="synonym">Epeira ventricosa</name>
    <dbReference type="NCBI Taxonomy" id="182803"/>
    <lineage>
        <taxon>Eukaryota</taxon>
        <taxon>Metazoa</taxon>
        <taxon>Ecdysozoa</taxon>
        <taxon>Arthropoda</taxon>
        <taxon>Chelicerata</taxon>
        <taxon>Arachnida</taxon>
        <taxon>Araneae</taxon>
        <taxon>Araneomorphae</taxon>
        <taxon>Entelegynae</taxon>
        <taxon>Araneoidea</taxon>
        <taxon>Araneidae</taxon>
        <taxon>Araneus</taxon>
    </lineage>
</organism>
<gene>
    <name evidence="1" type="ORF">AVEN_271513_1</name>
</gene>
<evidence type="ECO:0000313" key="2">
    <source>
        <dbReference type="Proteomes" id="UP000499080"/>
    </source>
</evidence>
<dbReference type="Proteomes" id="UP000499080">
    <property type="component" value="Unassembled WGS sequence"/>
</dbReference>